<dbReference type="PANTHER" id="PTHR15360:SF4">
    <property type="entry name" value="PROTEIN KINASE DOMAIN-CONTAINING PROTEIN"/>
    <property type="match status" value="1"/>
</dbReference>
<reference evidence="4" key="1">
    <citation type="submission" date="2021-04" db="EMBL/GenBank/DDBJ databases">
        <authorList>
            <person name="Chebbi M.A.C M."/>
        </authorList>
    </citation>
    <scope>NUCLEOTIDE SEQUENCE</scope>
</reference>
<evidence type="ECO:0000259" key="3">
    <source>
        <dbReference type="PROSITE" id="PS50835"/>
    </source>
</evidence>
<sequence>MRFNYSSTFFCSFWGNIADIWSESISSTNQQFNKEVVGGEKPIPQSHLEIKHQYIYNTHKAIAKRKESVYGDTGWYGCVDLDKFNSSKASLIGLSPENFKEADVQWVYVYVKSNRQAFHGNVGKYTNMYKIIGDDVVLPCNVNSPDYSVVCYHDGYKIDMEGTRISYDPKKGLVIRNVTTKNSGYYQCYDNVYHHTISYMLHVTKKLADMYNPVISKPDEDEMILGEQIRLNCTAEFSHESFYHLEWKIPHQSDRVSINTYELENDMNTHVQVQEVVIDKADSSDQGEYVCTASSGSNTKSAKINVQLKKPPLVNCSSKKDLARAIAGLKDSLLQEMKSGLEAFIINTVEQSVSKNIELQLASIKSKLDQYLLS</sequence>
<proteinExistence type="predicted"/>
<accession>A0A8J2MMI5</accession>
<comment type="caution">
    <text evidence="4">The sequence shown here is derived from an EMBL/GenBank/DDBJ whole genome shotgun (WGS) entry which is preliminary data.</text>
</comment>
<name>A0A8J2MMI5_COTCN</name>
<dbReference type="PANTHER" id="PTHR15360">
    <property type="entry name" value="PLATELET-DERIVED GROWTH FACTOR RECEPTOR LIKE"/>
    <property type="match status" value="1"/>
</dbReference>
<keyword evidence="4" id="KW-0675">Receptor</keyword>
<evidence type="ECO:0000256" key="2">
    <source>
        <dbReference type="ARBA" id="ARBA00019671"/>
    </source>
</evidence>
<dbReference type="OrthoDB" id="7613723at2759"/>
<dbReference type="SUPFAM" id="SSF48726">
    <property type="entry name" value="Immunoglobulin"/>
    <property type="match status" value="2"/>
</dbReference>
<evidence type="ECO:0000313" key="5">
    <source>
        <dbReference type="Proteomes" id="UP000786811"/>
    </source>
</evidence>
<dbReference type="AlphaFoldDB" id="A0A8J2MMI5"/>
<gene>
    <name evidence="4" type="ORF">HICCMSTLAB_LOCUS8937</name>
</gene>
<dbReference type="SMART" id="SM00409">
    <property type="entry name" value="IG"/>
    <property type="match status" value="2"/>
</dbReference>
<dbReference type="InterPro" id="IPR007110">
    <property type="entry name" value="Ig-like_dom"/>
</dbReference>
<evidence type="ECO:0000256" key="1">
    <source>
        <dbReference type="ARBA" id="ARBA00011360"/>
    </source>
</evidence>
<organism evidence="4 5">
    <name type="scientific">Cotesia congregata</name>
    <name type="common">Parasitoid wasp</name>
    <name type="synonym">Apanteles congregatus</name>
    <dbReference type="NCBI Taxonomy" id="51543"/>
    <lineage>
        <taxon>Eukaryota</taxon>
        <taxon>Metazoa</taxon>
        <taxon>Ecdysozoa</taxon>
        <taxon>Arthropoda</taxon>
        <taxon>Hexapoda</taxon>
        <taxon>Insecta</taxon>
        <taxon>Pterygota</taxon>
        <taxon>Neoptera</taxon>
        <taxon>Endopterygota</taxon>
        <taxon>Hymenoptera</taxon>
        <taxon>Apocrita</taxon>
        <taxon>Ichneumonoidea</taxon>
        <taxon>Braconidae</taxon>
        <taxon>Microgastrinae</taxon>
        <taxon>Cotesia</taxon>
    </lineage>
</organism>
<dbReference type="Pfam" id="PF13927">
    <property type="entry name" value="Ig_3"/>
    <property type="match status" value="1"/>
</dbReference>
<comment type="subunit">
    <text evidence="1">Forms a complex composed of PDGFRL, TNK2 and GRB2.</text>
</comment>
<keyword evidence="5" id="KW-1185">Reference proteome</keyword>
<dbReference type="InterPro" id="IPR042495">
    <property type="entry name" value="PDGFRL"/>
</dbReference>
<dbReference type="SMART" id="SM00408">
    <property type="entry name" value="IGc2"/>
    <property type="match status" value="2"/>
</dbReference>
<dbReference type="EMBL" id="CAJNRD030001121">
    <property type="protein sequence ID" value="CAG5097907.1"/>
    <property type="molecule type" value="Genomic_DNA"/>
</dbReference>
<dbReference type="InterPro" id="IPR036179">
    <property type="entry name" value="Ig-like_dom_sf"/>
</dbReference>
<dbReference type="InterPro" id="IPR003598">
    <property type="entry name" value="Ig_sub2"/>
</dbReference>
<dbReference type="PROSITE" id="PS50835">
    <property type="entry name" value="IG_LIKE"/>
    <property type="match status" value="1"/>
</dbReference>
<dbReference type="InterPro" id="IPR013783">
    <property type="entry name" value="Ig-like_fold"/>
</dbReference>
<dbReference type="InterPro" id="IPR003599">
    <property type="entry name" value="Ig_sub"/>
</dbReference>
<evidence type="ECO:0000313" key="4">
    <source>
        <dbReference type="EMBL" id="CAG5097907.1"/>
    </source>
</evidence>
<dbReference type="Gene3D" id="2.60.40.10">
    <property type="entry name" value="Immunoglobulins"/>
    <property type="match status" value="2"/>
</dbReference>
<feature type="domain" description="Ig-like" evidence="3">
    <location>
        <begin position="213"/>
        <end position="307"/>
    </location>
</feature>
<dbReference type="Proteomes" id="UP000786811">
    <property type="component" value="Unassembled WGS sequence"/>
</dbReference>
<protein>
    <recommendedName>
        <fullName evidence="2">Platelet-derived growth factor receptor-like protein</fullName>
    </recommendedName>
</protein>